<keyword evidence="3 8" id="KW-0812">Transmembrane</keyword>
<keyword evidence="2" id="KW-1003">Cell membrane</keyword>
<evidence type="ECO:0000313" key="10">
    <source>
        <dbReference type="EMBL" id="GGE25747.1"/>
    </source>
</evidence>
<reference evidence="10" key="2">
    <citation type="submission" date="2020-09" db="EMBL/GenBank/DDBJ databases">
        <authorList>
            <person name="Sun Q."/>
            <person name="Zhou Y."/>
        </authorList>
    </citation>
    <scope>NUCLEOTIDE SEQUENCE</scope>
    <source>
        <strain evidence="10">CGMCC 1.15371</strain>
    </source>
</reference>
<evidence type="ECO:0000256" key="8">
    <source>
        <dbReference type="SAM" id="Phobius"/>
    </source>
</evidence>
<feature type="transmembrane region" description="Helical" evidence="8">
    <location>
        <begin position="12"/>
        <end position="33"/>
    </location>
</feature>
<accession>A0A8J2VDD6</accession>
<comment type="subcellular location">
    <subcellularLocation>
        <location evidence="1">Cell membrane</location>
    </subcellularLocation>
</comment>
<dbReference type="AlphaFoldDB" id="A0A8J2VDD6"/>
<feature type="domain" description="Pycsar effector protein" evidence="9">
    <location>
        <begin position="17"/>
        <end position="70"/>
    </location>
</feature>
<evidence type="ECO:0000259" key="9">
    <source>
        <dbReference type="Pfam" id="PF18967"/>
    </source>
</evidence>
<keyword evidence="5 8" id="KW-1133">Transmembrane helix</keyword>
<organism evidence="10 11">
    <name type="scientific">Pullulanibacillus camelliae</name>
    <dbReference type="NCBI Taxonomy" id="1707096"/>
    <lineage>
        <taxon>Bacteria</taxon>
        <taxon>Bacillati</taxon>
        <taxon>Bacillota</taxon>
        <taxon>Bacilli</taxon>
        <taxon>Bacillales</taxon>
        <taxon>Sporolactobacillaceae</taxon>
        <taxon>Pullulanibacillus</taxon>
    </lineage>
</organism>
<dbReference type="Proteomes" id="UP000628775">
    <property type="component" value="Unassembled WGS sequence"/>
</dbReference>
<dbReference type="RefSeq" id="WP_188687637.1">
    <property type="nucleotide sequence ID" value="NZ_BMIR01000001.1"/>
</dbReference>
<comment type="caution">
    <text evidence="10">The sequence shown here is derived from an EMBL/GenBank/DDBJ whole genome shotgun (WGS) entry which is preliminary data.</text>
</comment>
<evidence type="ECO:0000256" key="7">
    <source>
        <dbReference type="ARBA" id="ARBA00023136"/>
    </source>
</evidence>
<protein>
    <recommendedName>
        <fullName evidence="9">Pycsar effector protein domain-containing protein</fullName>
    </recommendedName>
</protein>
<proteinExistence type="predicted"/>
<dbReference type="Pfam" id="PF18967">
    <property type="entry name" value="PycTM"/>
    <property type="match status" value="1"/>
</dbReference>
<evidence type="ECO:0000256" key="3">
    <source>
        <dbReference type="ARBA" id="ARBA00022692"/>
    </source>
</evidence>
<dbReference type="EMBL" id="BMIR01000001">
    <property type="protein sequence ID" value="GGE25747.1"/>
    <property type="molecule type" value="Genomic_DNA"/>
</dbReference>
<reference evidence="10" key="1">
    <citation type="journal article" date="2014" name="Int. J. Syst. Evol. Microbiol.">
        <title>Complete genome sequence of Corynebacterium casei LMG S-19264T (=DSM 44701T), isolated from a smear-ripened cheese.</title>
        <authorList>
            <consortium name="US DOE Joint Genome Institute (JGI-PGF)"/>
            <person name="Walter F."/>
            <person name="Albersmeier A."/>
            <person name="Kalinowski J."/>
            <person name="Ruckert C."/>
        </authorList>
    </citation>
    <scope>NUCLEOTIDE SEQUENCE</scope>
    <source>
        <strain evidence="10">CGMCC 1.15371</strain>
    </source>
</reference>
<keyword evidence="6" id="KW-0051">Antiviral defense</keyword>
<feature type="transmembrane region" description="Helical" evidence="8">
    <location>
        <begin position="45"/>
        <end position="65"/>
    </location>
</feature>
<dbReference type="InterPro" id="IPR043760">
    <property type="entry name" value="PycTM_dom"/>
</dbReference>
<evidence type="ECO:0000313" key="11">
    <source>
        <dbReference type="Proteomes" id="UP000628775"/>
    </source>
</evidence>
<gene>
    <name evidence="10" type="ORF">GCM10011391_00160</name>
</gene>
<name>A0A8J2VDD6_9BACL</name>
<sequence length="77" mass="8855">MDEKQERKFFDLRRLIGLLLTIYGILIGGYGLFVNPQSASVSFNIDLWWGILLLVIGIIFLLLSLRPENVRDDDSED</sequence>
<keyword evidence="11" id="KW-1185">Reference proteome</keyword>
<keyword evidence="4" id="KW-0547">Nucleotide-binding</keyword>
<evidence type="ECO:0000256" key="2">
    <source>
        <dbReference type="ARBA" id="ARBA00022475"/>
    </source>
</evidence>
<evidence type="ECO:0000256" key="1">
    <source>
        <dbReference type="ARBA" id="ARBA00004236"/>
    </source>
</evidence>
<evidence type="ECO:0000256" key="5">
    <source>
        <dbReference type="ARBA" id="ARBA00022989"/>
    </source>
</evidence>
<evidence type="ECO:0000256" key="6">
    <source>
        <dbReference type="ARBA" id="ARBA00023118"/>
    </source>
</evidence>
<evidence type="ECO:0000256" key="4">
    <source>
        <dbReference type="ARBA" id="ARBA00022741"/>
    </source>
</evidence>
<keyword evidence="7 8" id="KW-0472">Membrane</keyword>